<evidence type="ECO:0000256" key="1">
    <source>
        <dbReference type="ARBA" id="ARBA00023015"/>
    </source>
</evidence>
<dbReference type="InterPro" id="IPR011711">
    <property type="entry name" value="GntR_C"/>
</dbReference>
<dbReference type="SMART" id="SM00895">
    <property type="entry name" value="FCD"/>
    <property type="match status" value="1"/>
</dbReference>
<dbReference type="Proteomes" id="UP001595478">
    <property type="component" value="Unassembled WGS sequence"/>
</dbReference>
<evidence type="ECO:0000313" key="5">
    <source>
        <dbReference type="EMBL" id="MFC3122885.1"/>
    </source>
</evidence>
<reference evidence="6" key="1">
    <citation type="journal article" date="2019" name="Int. J. Syst. Evol. Microbiol.">
        <title>The Global Catalogue of Microorganisms (GCM) 10K type strain sequencing project: providing services to taxonomists for standard genome sequencing and annotation.</title>
        <authorList>
            <consortium name="The Broad Institute Genomics Platform"/>
            <consortium name="The Broad Institute Genome Sequencing Center for Infectious Disease"/>
            <person name="Wu L."/>
            <person name="Ma J."/>
        </authorList>
    </citation>
    <scope>NUCLEOTIDE SEQUENCE [LARGE SCALE GENOMIC DNA]</scope>
    <source>
        <strain evidence="6">KCTC 52473</strain>
    </source>
</reference>
<name>A0ABV7FUP6_9ALTE</name>
<feature type="domain" description="HTH gntR-type" evidence="4">
    <location>
        <begin position="3"/>
        <end position="71"/>
    </location>
</feature>
<dbReference type="InterPro" id="IPR000524">
    <property type="entry name" value="Tscrpt_reg_HTH_GntR"/>
</dbReference>
<evidence type="ECO:0000256" key="2">
    <source>
        <dbReference type="ARBA" id="ARBA00023125"/>
    </source>
</evidence>
<dbReference type="InterPro" id="IPR036390">
    <property type="entry name" value="WH_DNA-bd_sf"/>
</dbReference>
<dbReference type="InterPro" id="IPR036388">
    <property type="entry name" value="WH-like_DNA-bd_sf"/>
</dbReference>
<evidence type="ECO:0000313" key="6">
    <source>
        <dbReference type="Proteomes" id="UP001595478"/>
    </source>
</evidence>
<dbReference type="EMBL" id="JBHRSW010000039">
    <property type="protein sequence ID" value="MFC3122885.1"/>
    <property type="molecule type" value="Genomic_DNA"/>
</dbReference>
<gene>
    <name evidence="5" type="ORF">ACFOHL_14770</name>
</gene>
<dbReference type="SUPFAM" id="SSF48008">
    <property type="entry name" value="GntR ligand-binding domain-like"/>
    <property type="match status" value="1"/>
</dbReference>
<proteinExistence type="predicted"/>
<dbReference type="Pfam" id="PF07729">
    <property type="entry name" value="FCD"/>
    <property type="match status" value="1"/>
</dbReference>
<keyword evidence="2" id="KW-0238">DNA-binding</keyword>
<dbReference type="PANTHER" id="PTHR43537:SF44">
    <property type="entry name" value="GNTR FAMILY REGULATORY PROTEIN"/>
    <property type="match status" value="1"/>
</dbReference>
<accession>A0ABV7FUP6</accession>
<comment type="caution">
    <text evidence="5">The sequence shown here is derived from an EMBL/GenBank/DDBJ whole genome shotgun (WGS) entry which is preliminary data.</text>
</comment>
<protein>
    <submittedName>
        <fullName evidence="5">FadR/GntR family transcriptional regulator</fullName>
    </submittedName>
</protein>
<keyword evidence="3" id="KW-0804">Transcription</keyword>
<dbReference type="Gene3D" id="1.20.120.530">
    <property type="entry name" value="GntR ligand-binding domain-like"/>
    <property type="match status" value="1"/>
</dbReference>
<sequence>MPLTKTDIAINHIARDVVSEKIQAGSLLKSENELALSIGVSRTSIRSALQTLSNKGLINIVPKVGSLANAAEQWNWLDQDVLRWVTKLLPMDTFLPHLLQIRLMIEPKAAALAASHAAGQDLANLERAYEDMALGLRENDRVRINSGDMAFHKSILAATKNPFLISLGDTLTTTMAVSFSNTLEKNLQLSQPALQAHFVVLDAIRMRNAELARETMQDIVLSAANKLGHSLQAS</sequence>
<dbReference type="SUPFAM" id="SSF46785">
    <property type="entry name" value="Winged helix' DNA-binding domain"/>
    <property type="match status" value="1"/>
</dbReference>
<evidence type="ECO:0000256" key="3">
    <source>
        <dbReference type="ARBA" id="ARBA00023163"/>
    </source>
</evidence>
<dbReference type="Gene3D" id="1.10.10.10">
    <property type="entry name" value="Winged helix-like DNA-binding domain superfamily/Winged helix DNA-binding domain"/>
    <property type="match status" value="1"/>
</dbReference>
<dbReference type="PANTHER" id="PTHR43537">
    <property type="entry name" value="TRANSCRIPTIONAL REGULATOR, GNTR FAMILY"/>
    <property type="match status" value="1"/>
</dbReference>
<dbReference type="RefSeq" id="WP_376921012.1">
    <property type="nucleotide sequence ID" value="NZ_JBHRSW010000039.1"/>
</dbReference>
<evidence type="ECO:0000259" key="4">
    <source>
        <dbReference type="PROSITE" id="PS50949"/>
    </source>
</evidence>
<dbReference type="CDD" id="cd07377">
    <property type="entry name" value="WHTH_GntR"/>
    <property type="match status" value="1"/>
</dbReference>
<keyword evidence="6" id="KW-1185">Reference proteome</keyword>
<keyword evidence="1" id="KW-0805">Transcription regulation</keyword>
<dbReference type="InterPro" id="IPR008920">
    <property type="entry name" value="TF_FadR/GntR_C"/>
</dbReference>
<organism evidence="5 6">
    <name type="scientific">Agaribacter flavus</name>
    <dbReference type="NCBI Taxonomy" id="1902781"/>
    <lineage>
        <taxon>Bacteria</taxon>
        <taxon>Pseudomonadati</taxon>
        <taxon>Pseudomonadota</taxon>
        <taxon>Gammaproteobacteria</taxon>
        <taxon>Alteromonadales</taxon>
        <taxon>Alteromonadaceae</taxon>
        <taxon>Agaribacter</taxon>
    </lineage>
</organism>
<dbReference type="PRINTS" id="PR00035">
    <property type="entry name" value="HTHGNTR"/>
</dbReference>
<dbReference type="PROSITE" id="PS50949">
    <property type="entry name" value="HTH_GNTR"/>
    <property type="match status" value="1"/>
</dbReference>
<dbReference type="SMART" id="SM00345">
    <property type="entry name" value="HTH_GNTR"/>
    <property type="match status" value="1"/>
</dbReference>
<dbReference type="Pfam" id="PF00392">
    <property type="entry name" value="GntR"/>
    <property type="match status" value="1"/>
</dbReference>